<sequence>MRSIDETITHNVDRMDYNNFIGQLRFILANHRDNPKQHVRDLHRKIRYVLPKQRHSREPDRWIYIKLELDDGAETTLRVRDDNVYLTGFENKEGELFEFGFSGTTMIDGSKKKSRPMVRDKESRFLECDVNYGSLVHGGAGKLVKMCLGPEPVRSAVRWLSGYSQGEGGRVDERTKRALAFLMVMVCEATRMRPLQMQAGWQAKWCCTDRKHVDYIWGWGDMSEALLRWDRESGNFKFPQCLRDIGVGSALKAFGIVELLLNTPIHRPPRWRGERYQPGRPAAGDDDDARRSEQQRRRAAGDRGGQRPAAGEHGSGSRGQQQSPPPPPPPNKKRRTEQQHDQDQQQQPSDKGSGDSHQQETPSESPADDFVARGRPLVEVFAVRAGFHFVGTISVFDGMRGQVIYEMGNNGGAPPIHGSSSSSGDDDQPRPLLLTGPYRAISAYGSFTIEVDISGAGDVGELDWDCYDQAKVYDRQVTETITTSSSGRKVHVTYAVLSDAVDAELEVHLRLPGATAAAVYGRIATRSKAFHDEDTSWSVLFDSEVEGVLLVAGTRLPLARSVVAMPLGSPLLITATLYDAPPSQHGVSPVFQFQDMELTLDMRRCSANNGGGEFEVSITSPDHYPRPRRNDTATPRPRPTNHYGCS</sequence>
<dbReference type="GO" id="GO:0030598">
    <property type="term" value="F:rRNA N-glycosylase activity"/>
    <property type="evidence" value="ECO:0007669"/>
    <property type="project" value="UniProtKB-EC"/>
</dbReference>
<dbReference type="OMA" id="DYLRNWW"/>
<feature type="region of interest" description="Disordered" evidence="2">
    <location>
        <begin position="267"/>
        <end position="370"/>
    </location>
</feature>
<feature type="region of interest" description="Disordered" evidence="2">
    <location>
        <begin position="410"/>
        <end position="431"/>
    </location>
</feature>
<dbReference type="Gramene" id="TraesRN3B0101526200.1">
    <property type="protein sequence ID" value="TraesRN3B0101526200.1"/>
    <property type="gene ID" value="TraesRN3B0101526200"/>
</dbReference>
<evidence type="ECO:0000259" key="3">
    <source>
        <dbReference type="Pfam" id="PF20241"/>
    </source>
</evidence>
<dbReference type="GeneID" id="123072899"/>
<dbReference type="STRING" id="4565.A0A3B6G2T2"/>
<feature type="domain" description="DUF6598" evidence="3">
    <location>
        <begin position="379"/>
        <end position="617"/>
    </location>
</feature>
<dbReference type="Gene3D" id="3.40.420.10">
    <property type="entry name" value="Ricin (A subunit), domain 1"/>
    <property type="match status" value="1"/>
</dbReference>
<dbReference type="Gramene" id="TraesSTA3B03G01784180.1">
    <property type="protein sequence ID" value="TraesSTA3B03G01784180.1"/>
    <property type="gene ID" value="TraesSTA3B03G01784180"/>
</dbReference>
<dbReference type="Gramene" id="TraesLDM3B03G01792080.1">
    <property type="protein sequence ID" value="TraesLDM3B03G01792080.1"/>
    <property type="gene ID" value="TraesLDM3B03G01792080"/>
</dbReference>
<dbReference type="Pfam" id="PF00161">
    <property type="entry name" value="RIP"/>
    <property type="match status" value="1"/>
</dbReference>
<evidence type="ECO:0000256" key="1">
    <source>
        <dbReference type="RuleBase" id="RU004915"/>
    </source>
</evidence>
<proteinExistence type="inferred from homology"/>
<dbReference type="Gramene" id="TraesMAC3B03G01794720.1">
    <property type="protein sequence ID" value="TraesMAC3B03G01794720.1"/>
    <property type="gene ID" value="TraesMAC3B03G01794720"/>
</dbReference>
<keyword evidence="5" id="KW-1185">Reference proteome</keyword>
<dbReference type="GO" id="GO:0017148">
    <property type="term" value="P:negative regulation of translation"/>
    <property type="evidence" value="ECO:0007669"/>
    <property type="project" value="UniProtKB-KW"/>
</dbReference>
<evidence type="ECO:0000313" key="4">
    <source>
        <dbReference type="EnsemblPlants" id="TraesCS3B02G606800.1"/>
    </source>
</evidence>
<organism evidence="4">
    <name type="scientific">Triticum aestivum</name>
    <name type="common">Wheat</name>
    <dbReference type="NCBI Taxonomy" id="4565"/>
    <lineage>
        <taxon>Eukaryota</taxon>
        <taxon>Viridiplantae</taxon>
        <taxon>Streptophyta</taxon>
        <taxon>Embryophyta</taxon>
        <taxon>Tracheophyta</taxon>
        <taxon>Spermatophyta</taxon>
        <taxon>Magnoliopsida</taxon>
        <taxon>Liliopsida</taxon>
        <taxon>Poales</taxon>
        <taxon>Poaceae</taxon>
        <taxon>BOP clade</taxon>
        <taxon>Pooideae</taxon>
        <taxon>Triticodae</taxon>
        <taxon>Triticeae</taxon>
        <taxon>Triticinae</taxon>
        <taxon>Triticum</taxon>
    </lineage>
</organism>
<reference evidence="4" key="2">
    <citation type="submission" date="2018-10" db="UniProtKB">
        <authorList>
            <consortium name="EnsemblPlants"/>
        </authorList>
    </citation>
    <scope>IDENTIFICATION</scope>
</reference>
<evidence type="ECO:0000256" key="2">
    <source>
        <dbReference type="SAM" id="MobiDB-lite"/>
    </source>
</evidence>
<dbReference type="Proteomes" id="UP000019116">
    <property type="component" value="Chromosome 3B"/>
</dbReference>
<dbReference type="Gramene" id="TraesPARA_EIv1.0_0896710.1">
    <property type="protein sequence ID" value="TraesPARA_EIv1.0_0896710.1.CDS"/>
    <property type="gene ID" value="TraesPARA_EIv1.0_0896710"/>
</dbReference>
<dbReference type="GO" id="GO:0006952">
    <property type="term" value="P:defense response"/>
    <property type="evidence" value="ECO:0007669"/>
    <property type="project" value="UniProtKB-KW"/>
</dbReference>
<dbReference type="Gramene" id="TraesCS3B02G606800.1">
    <property type="protein sequence ID" value="TraesCS3B02G606800.1"/>
    <property type="gene ID" value="TraesCS3B02G606800"/>
</dbReference>
<reference evidence="4" key="1">
    <citation type="submission" date="2018-08" db="EMBL/GenBank/DDBJ databases">
        <authorList>
            <person name="Rossello M."/>
        </authorList>
    </citation>
    <scope>NUCLEOTIDE SEQUENCE [LARGE SCALE GENOMIC DNA]</scope>
    <source>
        <strain evidence="4">cv. Chinese Spring</strain>
    </source>
</reference>
<dbReference type="InterPro" id="IPR016138">
    <property type="entry name" value="Ribosome_inactivat_prot_sub1"/>
</dbReference>
<gene>
    <name evidence="4" type="primary">LOC123072899</name>
</gene>
<keyword evidence="1" id="KW-0611">Plant defense</keyword>
<feature type="region of interest" description="Disordered" evidence="2">
    <location>
        <begin position="611"/>
        <end position="646"/>
    </location>
</feature>
<dbReference type="GO" id="GO:0090729">
    <property type="term" value="F:toxin activity"/>
    <property type="evidence" value="ECO:0007669"/>
    <property type="project" value="UniProtKB-KW"/>
</dbReference>
<dbReference type="OrthoDB" id="694753at2759"/>
<dbReference type="SUPFAM" id="SSF56371">
    <property type="entry name" value="Ribosome inactivating proteins (RIP)"/>
    <property type="match status" value="1"/>
</dbReference>
<comment type="similarity">
    <text evidence="1">Belongs to the ribosome-inactivating protein family.</text>
</comment>
<comment type="catalytic activity">
    <reaction evidence="1">
        <text>Endohydrolysis of the N-glycosidic bond at one specific adenosine on the 28S rRNA.</text>
        <dbReference type="EC" id="3.2.2.22"/>
    </reaction>
</comment>
<dbReference type="PANTHER" id="PTHR33453">
    <property type="match status" value="1"/>
</dbReference>
<dbReference type="PANTHER" id="PTHR33453:SF40">
    <property type="entry name" value="RRNA N-GLYCOSYLASE"/>
    <property type="match status" value="1"/>
</dbReference>
<dbReference type="Gramene" id="TraesMAC3B03G01794720.2">
    <property type="protein sequence ID" value="TraesMAC3B03G01794720.2"/>
    <property type="gene ID" value="TraesMAC3B03G01794720"/>
</dbReference>
<dbReference type="Gramene" id="TraesPARA_EIv1.0_0896710.2">
    <property type="protein sequence ID" value="TraesPARA_EIv1.0_0896710.2.CDS"/>
    <property type="gene ID" value="TraesPARA_EIv1.0_0896710"/>
</dbReference>
<feature type="compositionally biased region" description="Basic and acidic residues" evidence="2">
    <location>
        <begin position="288"/>
        <end position="305"/>
    </location>
</feature>
<dbReference type="Gramene" id="TraesCLE_scaffold_004269_01G000100.1">
    <property type="protein sequence ID" value="TraesCLE_scaffold_004269_01G000100.1"/>
    <property type="gene ID" value="TraesCLE_scaffold_004269_01G000100"/>
</dbReference>
<name>A0A3B6G2T2_WHEAT</name>
<dbReference type="InterPro" id="IPR001574">
    <property type="entry name" value="Ribosome_inactivat_prot"/>
</dbReference>
<dbReference type="InterPro" id="IPR036041">
    <property type="entry name" value="Ribosome-inact_prot_sf"/>
</dbReference>
<dbReference type="InterPro" id="IPR046533">
    <property type="entry name" value="DUF6598"/>
</dbReference>
<keyword evidence="1" id="KW-0652">Protein synthesis inhibitor</keyword>
<dbReference type="EnsemblPlants" id="TraesCS3B02G606800.1">
    <property type="protein sequence ID" value="TraesCS3B02G606800.1"/>
    <property type="gene ID" value="TraesCS3B02G606800"/>
</dbReference>
<dbReference type="Gramene" id="TraesWEE_scaffold_000313_01G000200.1">
    <property type="protein sequence ID" value="TraesWEE_scaffold_000313_01G000200.1"/>
    <property type="gene ID" value="TraesWEE_scaffold_000313_01G000200"/>
</dbReference>
<protein>
    <submittedName>
        <fullName evidence="4">rRNA N-glycosidase</fullName>
    </submittedName>
</protein>
<keyword evidence="1" id="KW-0378">Hydrolase</keyword>
<dbReference type="RefSeq" id="XP_044352503.1">
    <property type="nucleotide sequence ID" value="XM_044496568.1"/>
</dbReference>
<accession>A0A3B6G2T2</accession>
<dbReference type="Gramene" id="TraesNOR3B03G01818600.1">
    <property type="protein sequence ID" value="TraesNOR3B03G01818600.1"/>
    <property type="gene ID" value="TraesNOR3B03G01818600"/>
</dbReference>
<dbReference type="SMR" id="A0A3B6G2T2"/>
<dbReference type="Gramene" id="TraesJUL3B03G01809450.1">
    <property type="protein sequence ID" value="TraesJUL3B03G01809450.1"/>
    <property type="gene ID" value="TraesJUL3B03G01809450"/>
</dbReference>
<dbReference type="AlphaFoldDB" id="A0A3B6G2T2"/>
<evidence type="ECO:0000313" key="5">
    <source>
        <dbReference type="Proteomes" id="UP000019116"/>
    </source>
</evidence>
<dbReference type="Gramene" id="TraesCS3B03G1518200.1">
    <property type="protein sequence ID" value="TraesCS3B03G1518200.1.CDS"/>
    <property type="gene ID" value="TraesCS3B03G1518200"/>
</dbReference>
<keyword evidence="1" id="KW-0800">Toxin</keyword>
<dbReference type="Pfam" id="PF20241">
    <property type="entry name" value="DUF6598"/>
    <property type="match status" value="1"/>
</dbReference>
<dbReference type="Gramene" id="TraesARI3B03G01826720.1">
    <property type="protein sequence ID" value="TraesARI3B03G01826720.1"/>
    <property type="gene ID" value="TraesARI3B03G01826720"/>
</dbReference>